<protein>
    <recommendedName>
        <fullName evidence="7">VTT domain-containing protein</fullName>
    </recommendedName>
</protein>
<name>A0A510DYR0_9CREN</name>
<evidence type="ECO:0000313" key="8">
    <source>
        <dbReference type="EMBL" id="BBG25366.1"/>
    </source>
</evidence>
<dbReference type="AlphaFoldDB" id="A0A510DYR0"/>
<dbReference type="Pfam" id="PF09335">
    <property type="entry name" value="VTT_dom"/>
    <property type="match status" value="1"/>
</dbReference>
<feature type="transmembrane region" description="Helical" evidence="6">
    <location>
        <begin position="165"/>
        <end position="185"/>
    </location>
</feature>
<organism evidence="8 9">
    <name type="scientific">Sulfuracidifex tepidarius</name>
    <dbReference type="NCBI Taxonomy" id="1294262"/>
    <lineage>
        <taxon>Archaea</taxon>
        <taxon>Thermoproteota</taxon>
        <taxon>Thermoprotei</taxon>
        <taxon>Sulfolobales</taxon>
        <taxon>Sulfolobaceae</taxon>
        <taxon>Sulfuracidifex</taxon>
    </lineage>
</organism>
<evidence type="ECO:0000259" key="7">
    <source>
        <dbReference type="Pfam" id="PF09335"/>
    </source>
</evidence>
<feature type="domain" description="VTT" evidence="7">
    <location>
        <begin position="24"/>
        <end position="149"/>
    </location>
</feature>
<dbReference type="InterPro" id="IPR051311">
    <property type="entry name" value="DedA_domain"/>
</dbReference>
<dbReference type="PANTHER" id="PTHR42709:SF6">
    <property type="entry name" value="UNDECAPRENYL PHOSPHATE TRANSPORTER A"/>
    <property type="match status" value="1"/>
</dbReference>
<gene>
    <name evidence="8" type="ORF">IC006_2701</name>
</gene>
<comment type="subcellular location">
    <subcellularLocation>
        <location evidence="1">Cell membrane</location>
        <topology evidence="1">Multi-pass membrane protein</topology>
    </subcellularLocation>
</comment>
<evidence type="ECO:0000313" key="9">
    <source>
        <dbReference type="Proteomes" id="UP000322983"/>
    </source>
</evidence>
<accession>A0A510DYR0</accession>
<keyword evidence="3 6" id="KW-0812">Transmembrane</keyword>
<dbReference type="InterPro" id="IPR032816">
    <property type="entry name" value="VTT_dom"/>
</dbReference>
<keyword evidence="4 6" id="KW-1133">Transmembrane helix</keyword>
<feature type="transmembrane region" description="Helical" evidence="6">
    <location>
        <begin position="45"/>
        <end position="70"/>
    </location>
</feature>
<dbReference type="PANTHER" id="PTHR42709">
    <property type="entry name" value="ALKALINE PHOSPHATASE LIKE PROTEIN"/>
    <property type="match status" value="1"/>
</dbReference>
<feature type="transmembrane region" description="Helical" evidence="6">
    <location>
        <begin position="91"/>
        <end position="110"/>
    </location>
</feature>
<keyword evidence="9" id="KW-1185">Reference proteome</keyword>
<keyword evidence="2" id="KW-1003">Cell membrane</keyword>
<evidence type="ECO:0000256" key="4">
    <source>
        <dbReference type="ARBA" id="ARBA00022989"/>
    </source>
</evidence>
<dbReference type="KEGG" id="step:IC006_2701"/>
<proteinExistence type="predicted"/>
<reference evidence="8 9" key="1">
    <citation type="journal article" date="2020" name="Int. J. Syst. Evol. Microbiol.">
        <title>Sulfuracidifex tepidarius gen. nov., sp. nov. and transfer of Sulfolobus metallicus Huber and Stetter 1992 to the genus Sulfuracidifex as Sulfuracidifex metallicus comb. nov.</title>
        <authorList>
            <person name="Itoh T."/>
            <person name="Miura T."/>
            <person name="Sakai H.D."/>
            <person name="Kato S."/>
            <person name="Ohkuma M."/>
            <person name="Takashina T."/>
        </authorList>
    </citation>
    <scope>NUCLEOTIDE SEQUENCE [LARGE SCALE GENOMIC DNA]</scope>
    <source>
        <strain evidence="8 9">IC-006</strain>
    </source>
</reference>
<evidence type="ECO:0000256" key="6">
    <source>
        <dbReference type="SAM" id="Phobius"/>
    </source>
</evidence>
<dbReference type="EMBL" id="AP018929">
    <property type="protein sequence ID" value="BBG25366.1"/>
    <property type="molecule type" value="Genomic_DNA"/>
</dbReference>
<keyword evidence="5 6" id="KW-0472">Membrane</keyword>
<evidence type="ECO:0000256" key="2">
    <source>
        <dbReference type="ARBA" id="ARBA00022475"/>
    </source>
</evidence>
<evidence type="ECO:0000256" key="5">
    <source>
        <dbReference type="ARBA" id="ARBA00023136"/>
    </source>
</evidence>
<dbReference type="STRING" id="1294262.GCA_001316085_00635"/>
<sequence>MNFTPSSYSILLILMFLEALGLPVPSEVIMPLAGYFSSQGQYDLLGAILVGTIGATIGSFLDYFIALFLGEPILLRYGKYIRLTQANLNKMYLWFNKYGVFAVFFARFLPAVRALISYPAGLAKMNFLRFFIATFAGQFLWNGVLAYVGFLFGRNYSTIVSQIDHLTYIITIILIIALIVVIILYKHNFLKYKR</sequence>
<dbReference type="Proteomes" id="UP000322983">
    <property type="component" value="Chromosome"/>
</dbReference>
<feature type="transmembrane region" description="Helical" evidence="6">
    <location>
        <begin position="130"/>
        <end position="153"/>
    </location>
</feature>
<dbReference type="GO" id="GO:0005886">
    <property type="term" value="C:plasma membrane"/>
    <property type="evidence" value="ECO:0007669"/>
    <property type="project" value="UniProtKB-SubCell"/>
</dbReference>
<evidence type="ECO:0000256" key="3">
    <source>
        <dbReference type="ARBA" id="ARBA00022692"/>
    </source>
</evidence>
<evidence type="ECO:0000256" key="1">
    <source>
        <dbReference type="ARBA" id="ARBA00004651"/>
    </source>
</evidence>